<dbReference type="GO" id="GO:0008168">
    <property type="term" value="F:methyltransferase activity"/>
    <property type="evidence" value="ECO:0007669"/>
    <property type="project" value="UniProtKB-KW"/>
</dbReference>
<evidence type="ECO:0000313" key="2">
    <source>
        <dbReference type="Proteomes" id="UP000317550"/>
    </source>
</evidence>
<dbReference type="EMBL" id="CP041730">
    <property type="protein sequence ID" value="QDQ26951.1"/>
    <property type="molecule type" value="Genomic_DNA"/>
</dbReference>
<dbReference type="AlphaFoldDB" id="A0A516SFL0"/>
<organism evidence="1 2">
    <name type="scientific">Chitinimonas arctica</name>
    <dbReference type="NCBI Taxonomy" id="2594795"/>
    <lineage>
        <taxon>Bacteria</taxon>
        <taxon>Pseudomonadati</taxon>
        <taxon>Pseudomonadota</taxon>
        <taxon>Betaproteobacteria</taxon>
        <taxon>Neisseriales</taxon>
        <taxon>Chitinibacteraceae</taxon>
        <taxon>Chitinimonas</taxon>
    </lineage>
</organism>
<dbReference type="OrthoDB" id="2539613at2"/>
<keyword evidence="2" id="KW-1185">Reference proteome</keyword>
<name>A0A516SFL0_9NEIS</name>
<keyword evidence="1" id="KW-0808">Transferase</keyword>
<evidence type="ECO:0000313" key="1">
    <source>
        <dbReference type="EMBL" id="QDQ26951.1"/>
    </source>
</evidence>
<sequence>MKPTAERARTPEQTWSWLQTRPGLTALCQAYPAEWLAVRDELASVFARRQASELKALAERAGRRLRPGDAFLSGERQGRAFEAFVQQQVRQTMTELAVRQFAFSAATGVRKGKVRFNLFNGLIAQKLLFERDLQRKPVSLFWFRLLWPLVWQKRRLIPLVEKRGIYCFYSARLIDELVRLIAGRPCIEIAAGDGTLSRFLSERGVAIQASDDGSWGEAAGSQAVSRMDARDALKLGAPAVVLCSWPPANNPFERQVFRTRSVQTYIVIGSRSQFITGNWADYLAQTGFSLSESTELSRLVLPPELGAAVYVFNRA</sequence>
<accession>A0A516SFL0</accession>
<proteinExistence type="predicted"/>
<dbReference type="RefSeq" id="WP_144278344.1">
    <property type="nucleotide sequence ID" value="NZ_CP041730.1"/>
</dbReference>
<protein>
    <submittedName>
        <fullName evidence="1">SAM-dependent methyltransferase</fullName>
    </submittedName>
</protein>
<gene>
    <name evidence="1" type="ORF">FNU76_11580</name>
</gene>
<reference evidence="2" key="1">
    <citation type="submission" date="2019-07" db="EMBL/GenBank/DDBJ databases">
        <title>Chitinimonas sp. nov., isolated from Ny-Alesund, arctica soil.</title>
        <authorList>
            <person name="Xu Q."/>
            <person name="Peng F."/>
        </authorList>
    </citation>
    <scope>NUCLEOTIDE SEQUENCE [LARGE SCALE GENOMIC DNA]</scope>
    <source>
        <strain evidence="2">R3-44</strain>
    </source>
</reference>
<dbReference type="Proteomes" id="UP000317550">
    <property type="component" value="Chromosome"/>
</dbReference>
<dbReference type="KEGG" id="cari:FNU76_11580"/>
<keyword evidence="1" id="KW-0489">Methyltransferase</keyword>
<dbReference type="GO" id="GO:0032259">
    <property type="term" value="P:methylation"/>
    <property type="evidence" value="ECO:0007669"/>
    <property type="project" value="UniProtKB-KW"/>
</dbReference>